<keyword evidence="1 2" id="KW-0344">Guanine-nucleotide releasing factor</keyword>
<dbReference type="EMBL" id="QGKX02000996">
    <property type="protein sequence ID" value="KAF3554304.1"/>
    <property type="molecule type" value="Genomic_DNA"/>
</dbReference>
<evidence type="ECO:0000259" key="4">
    <source>
        <dbReference type="PROSITE" id="PS51334"/>
    </source>
</evidence>
<evidence type="ECO:0000313" key="6">
    <source>
        <dbReference type="Proteomes" id="UP000712600"/>
    </source>
</evidence>
<gene>
    <name evidence="5" type="ORF">F2Q69_00010789</name>
</gene>
<name>A0A8S9QN66_BRACR</name>
<organism evidence="5 6">
    <name type="scientific">Brassica cretica</name>
    <name type="common">Mustard</name>
    <dbReference type="NCBI Taxonomy" id="69181"/>
    <lineage>
        <taxon>Eukaryota</taxon>
        <taxon>Viridiplantae</taxon>
        <taxon>Streptophyta</taxon>
        <taxon>Embryophyta</taxon>
        <taxon>Tracheophyta</taxon>
        <taxon>Spermatophyta</taxon>
        <taxon>Magnoliopsida</taxon>
        <taxon>eudicotyledons</taxon>
        <taxon>Gunneridae</taxon>
        <taxon>Pentapetalae</taxon>
        <taxon>rosids</taxon>
        <taxon>malvids</taxon>
        <taxon>Brassicales</taxon>
        <taxon>Brassicaceae</taxon>
        <taxon>Brassiceae</taxon>
        <taxon>Brassica</taxon>
    </lineage>
</organism>
<comment type="caution">
    <text evidence="5">The sequence shown here is derived from an EMBL/GenBank/DDBJ whole genome shotgun (WGS) entry which is preliminary data.</text>
</comment>
<reference evidence="5" key="1">
    <citation type="submission" date="2019-12" db="EMBL/GenBank/DDBJ databases">
        <title>Genome sequencing and annotation of Brassica cretica.</title>
        <authorList>
            <person name="Studholme D.J."/>
            <person name="Sarris P."/>
        </authorList>
    </citation>
    <scope>NUCLEOTIDE SEQUENCE</scope>
    <source>
        <strain evidence="5">PFS-109/04</strain>
        <tissue evidence="5">Leaf</tissue>
    </source>
</reference>
<dbReference type="InterPro" id="IPR038937">
    <property type="entry name" value="RopGEF"/>
</dbReference>
<dbReference type="PANTHER" id="PTHR33101:SF35">
    <property type="entry name" value="ROP GUANINE NUCLEOTIDE EXCHANGE FACTOR 4"/>
    <property type="match status" value="1"/>
</dbReference>
<feature type="region of interest" description="Disordered" evidence="3">
    <location>
        <begin position="319"/>
        <end position="345"/>
    </location>
</feature>
<feature type="region of interest" description="Disordered" evidence="3">
    <location>
        <begin position="1"/>
        <end position="28"/>
    </location>
</feature>
<feature type="region of interest" description="Disordered" evidence="3">
    <location>
        <begin position="375"/>
        <end position="402"/>
    </location>
</feature>
<dbReference type="FunFam" id="1.20.58.2010:FF:000003">
    <property type="entry name" value="Rop guanine nucleotide exchange factor 14"/>
    <property type="match status" value="2"/>
</dbReference>
<dbReference type="Gene3D" id="1.20.58.2010">
    <property type="entry name" value="PRONE domain, subdomain 1"/>
    <property type="match status" value="2"/>
</dbReference>
<protein>
    <recommendedName>
        <fullName evidence="4">PRONE domain-containing protein</fullName>
    </recommendedName>
</protein>
<feature type="domain" description="PRONE" evidence="4">
    <location>
        <begin position="83"/>
        <end position="308"/>
    </location>
</feature>
<dbReference type="Proteomes" id="UP000712600">
    <property type="component" value="Unassembled WGS sequence"/>
</dbReference>
<dbReference type="PROSITE" id="PS51334">
    <property type="entry name" value="PRONE"/>
    <property type="match status" value="2"/>
</dbReference>
<feature type="compositionally biased region" description="Low complexity" evidence="3">
    <location>
        <begin position="11"/>
        <end position="25"/>
    </location>
</feature>
<proteinExistence type="predicted"/>
<feature type="compositionally biased region" description="Basic and acidic residues" evidence="3">
    <location>
        <begin position="66"/>
        <end position="84"/>
    </location>
</feature>
<sequence>MESSPSSDQNEVSASETPTSSVSSPYRRTYSDISGLSHRFDVQSFYNRPSNTNAVVHEEDLSEDAVEPKDNVDGDGEDHDRDSDIDSAEDAELEMMRERFAKLLLGEDMSGSGKGVCTAVTVSNSITNLYATVFGQSLRLQPLSTEKKDLWKREMNCFMSICDYIVEVVPRSLGNNVEITETKLRSDILMNLPALRKLDNMLMDILDGFTENEFWYMERGSSSMNSNNGGRDSGSFRKVVVQRKDEKWWLPVPCVPAEGLSENERKNLRHKRDCANQIHKAALAINDSTLNDMDIPDSYLTTLPKATNIETRSLHRVLMESSPSSDQNEVSASETPTSSVSSPYRRTYSDISGLSHRFDVQSFYNRPSNTNAVVHEEDLSEDAVEPKDNVDGDGEDHDRDSDIDSAEDAELEMMRERFAKLLLGEDMSGSGKGVCTAVTVSNSITNLYATVFGQSLRLQPLSTEKKDLWKREMNCFMSICDYIVEVVPRSLGNNVEITETKLRSDILMNLPALRKLDNMLMDILDGFTENEFWYVERGSSSMNSNNGGRDSGSFRKVVVQRKDEKWWLPVPCVPAEGLSENERKNLRHKRDCANQIHKAALAINDSTLNDMDIPDSYLTTLPKVY</sequence>
<dbReference type="AlphaFoldDB" id="A0A8S9QN66"/>
<feature type="compositionally biased region" description="Low complexity" evidence="3">
    <location>
        <begin position="329"/>
        <end position="343"/>
    </location>
</feature>
<feature type="compositionally biased region" description="Polar residues" evidence="3">
    <location>
        <begin position="1"/>
        <end position="10"/>
    </location>
</feature>
<feature type="region of interest" description="Disordered" evidence="3">
    <location>
        <begin position="47"/>
        <end position="84"/>
    </location>
</feature>
<dbReference type="GO" id="GO:0005085">
    <property type="term" value="F:guanyl-nucleotide exchange factor activity"/>
    <property type="evidence" value="ECO:0007669"/>
    <property type="project" value="UniProtKB-UniRule"/>
</dbReference>
<accession>A0A8S9QN66</accession>
<dbReference type="Pfam" id="PF03759">
    <property type="entry name" value="PRONE"/>
    <property type="match status" value="2"/>
</dbReference>
<evidence type="ECO:0000313" key="5">
    <source>
        <dbReference type="EMBL" id="KAF3554304.1"/>
    </source>
</evidence>
<evidence type="ECO:0000256" key="3">
    <source>
        <dbReference type="SAM" id="MobiDB-lite"/>
    </source>
</evidence>
<dbReference type="InterPro" id="IPR005512">
    <property type="entry name" value="PRONE_dom"/>
</dbReference>
<dbReference type="PANTHER" id="PTHR33101">
    <property type="entry name" value="ROP GUANINE NUCLEOTIDE EXCHANGE FACTOR 1"/>
    <property type="match status" value="1"/>
</dbReference>
<evidence type="ECO:0000256" key="1">
    <source>
        <dbReference type="ARBA" id="ARBA00022658"/>
    </source>
</evidence>
<evidence type="ECO:0000256" key="2">
    <source>
        <dbReference type="PROSITE-ProRule" id="PRU00663"/>
    </source>
</evidence>
<feature type="domain" description="PRONE" evidence="4">
    <location>
        <begin position="401"/>
        <end position="625"/>
    </location>
</feature>
<feature type="compositionally biased region" description="Basic and acidic residues" evidence="3">
    <location>
        <begin position="384"/>
        <end position="402"/>
    </location>
</feature>